<gene>
    <name evidence="2" type="ORF">CLUP02_12126</name>
</gene>
<evidence type="ECO:0000313" key="2">
    <source>
        <dbReference type="EMBL" id="UQC86624.1"/>
    </source>
</evidence>
<feature type="region of interest" description="Disordered" evidence="1">
    <location>
        <begin position="380"/>
        <end position="401"/>
    </location>
</feature>
<evidence type="ECO:0000256" key="1">
    <source>
        <dbReference type="SAM" id="MobiDB-lite"/>
    </source>
</evidence>
<organism evidence="2 3">
    <name type="scientific">Colletotrichum lupini</name>
    <dbReference type="NCBI Taxonomy" id="145971"/>
    <lineage>
        <taxon>Eukaryota</taxon>
        <taxon>Fungi</taxon>
        <taxon>Dikarya</taxon>
        <taxon>Ascomycota</taxon>
        <taxon>Pezizomycotina</taxon>
        <taxon>Sordariomycetes</taxon>
        <taxon>Hypocreomycetidae</taxon>
        <taxon>Glomerellales</taxon>
        <taxon>Glomerellaceae</taxon>
        <taxon>Colletotrichum</taxon>
        <taxon>Colletotrichum acutatum species complex</taxon>
    </lineage>
</organism>
<dbReference type="PANTHER" id="PTHR35179">
    <property type="entry name" value="PROTEIN CBG02620"/>
    <property type="match status" value="1"/>
</dbReference>
<dbReference type="AlphaFoldDB" id="A0A9Q8SZR5"/>
<dbReference type="KEGG" id="clup:CLUP02_12126"/>
<feature type="compositionally biased region" description="Basic and acidic residues" evidence="1">
    <location>
        <begin position="290"/>
        <end position="299"/>
    </location>
</feature>
<protein>
    <submittedName>
        <fullName evidence="2">Uncharacterized protein</fullName>
    </submittedName>
</protein>
<proteinExistence type="predicted"/>
<accession>A0A9Q8SZR5</accession>
<dbReference type="PANTHER" id="PTHR35179:SF2">
    <property type="entry name" value="START DOMAIN-CONTAINING PROTEIN"/>
    <property type="match status" value="1"/>
</dbReference>
<dbReference type="RefSeq" id="XP_049148235.1">
    <property type="nucleotide sequence ID" value="XM_049291090.1"/>
</dbReference>
<keyword evidence="3" id="KW-1185">Reference proteome</keyword>
<evidence type="ECO:0000313" key="3">
    <source>
        <dbReference type="Proteomes" id="UP000830671"/>
    </source>
</evidence>
<dbReference type="Proteomes" id="UP000830671">
    <property type="component" value="Chromosome 6"/>
</dbReference>
<dbReference type="EMBL" id="CP019478">
    <property type="protein sequence ID" value="UQC86624.1"/>
    <property type="molecule type" value="Genomic_DNA"/>
</dbReference>
<dbReference type="GeneID" id="73346100"/>
<feature type="compositionally biased region" description="Polar residues" evidence="1">
    <location>
        <begin position="272"/>
        <end position="283"/>
    </location>
</feature>
<name>A0A9Q8SZR5_9PEZI</name>
<reference evidence="2" key="1">
    <citation type="journal article" date="2021" name="Mol. Plant Microbe Interact.">
        <title>Complete Genome Sequence of the Plant-Pathogenic Fungus Colletotrichum lupini.</title>
        <authorList>
            <person name="Baroncelli R."/>
            <person name="Pensec F."/>
            <person name="Da Lio D."/>
            <person name="Boufleur T."/>
            <person name="Vicente I."/>
            <person name="Sarrocco S."/>
            <person name="Picot A."/>
            <person name="Baraldi E."/>
            <person name="Sukno S."/>
            <person name="Thon M."/>
            <person name="Le Floch G."/>
        </authorList>
    </citation>
    <scope>NUCLEOTIDE SEQUENCE</scope>
    <source>
        <strain evidence="2">IMI 504893</strain>
    </source>
</reference>
<feature type="region of interest" description="Disordered" evidence="1">
    <location>
        <begin position="253"/>
        <end position="302"/>
    </location>
</feature>
<sequence length="401" mass="45653">MCFHPIRHESVKHDEAEDLRHESRGTSLSISTKAIKNDARQDIHRNFAAEAPFKRETQRPKNPFWETDVDGIAKRVESSSKKKAEWLYVAALSILALFPINSLSLLKGQWPQLSVTSLWCAHKIGQTPLTRRSLYLAQLPNTRKKPLLPIRLEHDHEIHIMNPSANFGDADIVISRGGLQDLFDFARGKSQKSFRVEFDLVNTTLFIAWRKENNSFRMYDAGLESSVSHQRVIQYNIGEMKCLVRHEVDGAHYGPEENATENDADVEAPPSVIQSTPQKNTLNGKAGISSERRATHRGQETSPSVIMELKARPRMEAWDTMNQMYFGRTPHLVIGQHEKGEFTGVRMEDCEPLMEKWEWENHVALTKLASLLGLLRENTKRSRAQGSNRLSSGVREDILDP</sequence>